<proteinExistence type="predicted"/>
<reference evidence="1" key="2">
    <citation type="journal article" date="2024" name="Plant">
        <title>Genomic evolution and insights into agronomic trait innovations of Sesamum species.</title>
        <authorList>
            <person name="Miao H."/>
            <person name="Wang L."/>
            <person name="Qu L."/>
            <person name="Liu H."/>
            <person name="Sun Y."/>
            <person name="Le M."/>
            <person name="Wang Q."/>
            <person name="Wei S."/>
            <person name="Zheng Y."/>
            <person name="Lin W."/>
            <person name="Duan Y."/>
            <person name="Cao H."/>
            <person name="Xiong S."/>
            <person name="Wang X."/>
            <person name="Wei L."/>
            <person name="Li C."/>
            <person name="Ma Q."/>
            <person name="Ju M."/>
            <person name="Zhao R."/>
            <person name="Li G."/>
            <person name="Mu C."/>
            <person name="Tian Q."/>
            <person name="Mei H."/>
            <person name="Zhang T."/>
            <person name="Gao T."/>
            <person name="Zhang H."/>
        </authorList>
    </citation>
    <scope>NUCLEOTIDE SEQUENCE</scope>
    <source>
        <strain evidence="1">KEN1</strain>
    </source>
</reference>
<dbReference type="PANTHER" id="PTHR31170">
    <property type="entry name" value="BNAC04G53230D PROTEIN"/>
    <property type="match status" value="1"/>
</dbReference>
<dbReference type="AlphaFoldDB" id="A0AAW2WQS1"/>
<reference evidence="1" key="1">
    <citation type="submission" date="2020-06" db="EMBL/GenBank/DDBJ databases">
        <authorList>
            <person name="Li T."/>
            <person name="Hu X."/>
            <person name="Zhang T."/>
            <person name="Song X."/>
            <person name="Zhang H."/>
            <person name="Dai N."/>
            <person name="Sheng W."/>
            <person name="Hou X."/>
            <person name="Wei L."/>
        </authorList>
    </citation>
    <scope>NUCLEOTIDE SEQUENCE</scope>
    <source>
        <strain evidence="1">KEN1</strain>
        <tissue evidence="1">Leaf</tissue>
    </source>
</reference>
<comment type="caution">
    <text evidence="1">The sequence shown here is derived from an EMBL/GenBank/DDBJ whole genome shotgun (WGS) entry which is preliminary data.</text>
</comment>
<sequence>MEGGSWEAKENVQKKLVEFMESEVETLHVPSTSPYIYKVSNELRQGHAKLFEPISISIGPLHHDDKSPAQEFKKWYLKNFIDRLKDAGVDKYKDKLAEVMSSLEPHIRQCYRDIDRQLPGDKLVQIMLLDGCFIMDLLLSQESKDSKDSLVGRSEKVSVHTLQQDLLKIENQIPFSVLETLADLTRTSKDPSPPQGNTKPESNEQKLISLALDFFGVESKDIAIDKPRHLLELALNSLFHENQDSSPRQASRTIQVSHESSLSEAKSASELEMYGIQFQAGDHKNLTKVEFRNGVLTIPPLVIQESTESMFWNFLIFEMSSCNTRIFTSYVVLMDTLINNEKDVEVLLRSKILVSRLNDIKSLVSLFNDLSATVNQKDFYFEPLIQQVNRYCRSGWRPQRAYLVQNYYDARWDVLNNVLLFIFTVTQTLFSILSYKPKG</sequence>
<dbReference type="Pfam" id="PF03140">
    <property type="entry name" value="DUF247"/>
    <property type="match status" value="1"/>
</dbReference>
<accession>A0AAW2WQS1</accession>
<dbReference type="InterPro" id="IPR004158">
    <property type="entry name" value="DUF247_pln"/>
</dbReference>
<name>A0AAW2WQS1_9LAMI</name>
<protein>
    <submittedName>
        <fullName evidence="1">Uncharacterized protein</fullName>
    </submittedName>
</protein>
<evidence type="ECO:0000313" key="1">
    <source>
        <dbReference type="EMBL" id="KAL0444052.1"/>
    </source>
</evidence>
<gene>
    <name evidence="1" type="ORF">Slati_2127900</name>
</gene>
<dbReference type="EMBL" id="JACGWN010000007">
    <property type="protein sequence ID" value="KAL0444052.1"/>
    <property type="molecule type" value="Genomic_DNA"/>
</dbReference>
<dbReference type="PANTHER" id="PTHR31170:SF25">
    <property type="entry name" value="BNAA09G04570D PROTEIN"/>
    <property type="match status" value="1"/>
</dbReference>
<organism evidence="1">
    <name type="scientific">Sesamum latifolium</name>
    <dbReference type="NCBI Taxonomy" id="2727402"/>
    <lineage>
        <taxon>Eukaryota</taxon>
        <taxon>Viridiplantae</taxon>
        <taxon>Streptophyta</taxon>
        <taxon>Embryophyta</taxon>
        <taxon>Tracheophyta</taxon>
        <taxon>Spermatophyta</taxon>
        <taxon>Magnoliopsida</taxon>
        <taxon>eudicotyledons</taxon>
        <taxon>Gunneridae</taxon>
        <taxon>Pentapetalae</taxon>
        <taxon>asterids</taxon>
        <taxon>lamiids</taxon>
        <taxon>Lamiales</taxon>
        <taxon>Pedaliaceae</taxon>
        <taxon>Sesamum</taxon>
    </lineage>
</organism>